<dbReference type="PIRSF" id="PIRSF000090">
    <property type="entry name" value="Beta-ETF"/>
    <property type="match status" value="1"/>
</dbReference>
<dbReference type="GO" id="GO:0009055">
    <property type="term" value="F:electron transfer activity"/>
    <property type="evidence" value="ECO:0007669"/>
    <property type="project" value="InterPro"/>
</dbReference>
<dbReference type="CDD" id="cd01714">
    <property type="entry name" value="ETF_beta"/>
    <property type="match status" value="1"/>
</dbReference>
<feature type="domain" description="Electron transfer flavoprotein alpha/beta-subunit N-terminal" evidence="6">
    <location>
        <begin position="23"/>
        <end position="209"/>
    </location>
</feature>
<evidence type="ECO:0000256" key="2">
    <source>
        <dbReference type="ARBA" id="ARBA00016797"/>
    </source>
</evidence>
<evidence type="ECO:0000313" key="8">
    <source>
        <dbReference type="Proteomes" id="UP000029736"/>
    </source>
</evidence>
<dbReference type="InterPro" id="IPR033948">
    <property type="entry name" value="ETF_beta_N"/>
</dbReference>
<keyword evidence="3" id="KW-0813">Transport</keyword>
<comment type="caution">
    <text evidence="7">The sequence shown here is derived from an EMBL/GenBank/DDBJ whole genome shotgun (WGS) entry which is preliminary data.</text>
</comment>
<protein>
    <recommendedName>
        <fullName evidence="2">Electron transfer flavoprotein subunit beta</fullName>
    </recommendedName>
    <alternativeName>
        <fullName evidence="5">Electron transfer flavoprotein small subunit</fullName>
    </alternativeName>
</protein>
<dbReference type="SUPFAM" id="SSF52402">
    <property type="entry name" value="Adenine nucleotide alpha hydrolases-like"/>
    <property type="match status" value="1"/>
</dbReference>
<reference evidence="7 8" key="1">
    <citation type="journal article" date="2014" name="Int. J. Syst. Evol. Microbiol.">
        <title>Phaeodactylibacter xiamenensis gen. nov., sp. nov., a member of the family Saprospiraceae isolated from the marine alga Phaeodactylum tricornutum.</title>
        <authorList>
            <person name="Chen Z.Jr."/>
            <person name="Lei X."/>
            <person name="Lai Q."/>
            <person name="Li Y."/>
            <person name="Zhang B."/>
            <person name="Zhang J."/>
            <person name="Zhang H."/>
            <person name="Yang L."/>
            <person name="Zheng W."/>
            <person name="Tian Y."/>
            <person name="Yu Z."/>
            <person name="Xu H.Jr."/>
            <person name="Zheng T."/>
        </authorList>
    </citation>
    <scope>NUCLEOTIDE SEQUENCE [LARGE SCALE GENOMIC DNA]</scope>
    <source>
        <strain evidence="7 8">KD52</strain>
    </source>
</reference>
<accession>A0A098RZ82</accession>
<dbReference type="InterPro" id="IPR012255">
    <property type="entry name" value="ETF_b"/>
</dbReference>
<evidence type="ECO:0000256" key="4">
    <source>
        <dbReference type="ARBA" id="ARBA00022982"/>
    </source>
</evidence>
<sequence length="246" mass="26658">MKLLVCVSKTPETTAKIAFTEGNTQFDTSGVQFIMNPYDEWYALVRALELKEANGGSVTLINVGPAANDTVIRKGLAIGADEAVRVDTEPSSALFVAKQIAAYAKKEAFDVVFLGKETIDYNGSEVGAMVAELLDVPFISYASHMEMDGDTATVTRDIEGGNEVVEVKAPFVVSAAKGLAEQRIPNMRGIMMAKRKPLKVEPAVEAEDLSVAVHYELPPEKGDVKLVDPENMDELVRLLHEEAKAI</sequence>
<dbReference type="EMBL" id="JPOS01000092">
    <property type="protein sequence ID" value="KGE85181.1"/>
    <property type="molecule type" value="Genomic_DNA"/>
</dbReference>
<dbReference type="SMART" id="SM00893">
    <property type="entry name" value="ETF"/>
    <property type="match status" value="1"/>
</dbReference>
<evidence type="ECO:0000256" key="5">
    <source>
        <dbReference type="ARBA" id="ARBA00042002"/>
    </source>
</evidence>
<dbReference type="PANTHER" id="PTHR21294:SF8">
    <property type="entry name" value="ELECTRON TRANSFER FLAVOPROTEIN SUBUNIT BETA"/>
    <property type="match status" value="1"/>
</dbReference>
<gene>
    <name evidence="7" type="ORF">IX84_29320</name>
</gene>
<dbReference type="InterPro" id="IPR000049">
    <property type="entry name" value="ET-Flavoprotein_bsu_CS"/>
</dbReference>
<proteinExistence type="inferred from homology"/>
<dbReference type="Proteomes" id="UP000029736">
    <property type="component" value="Unassembled WGS sequence"/>
</dbReference>
<evidence type="ECO:0000259" key="6">
    <source>
        <dbReference type="SMART" id="SM00893"/>
    </source>
</evidence>
<evidence type="ECO:0000256" key="1">
    <source>
        <dbReference type="ARBA" id="ARBA00007557"/>
    </source>
</evidence>
<dbReference type="RefSeq" id="WP_044229201.1">
    <property type="nucleotide sequence ID" value="NZ_JBKAGJ010000011.1"/>
</dbReference>
<dbReference type="PROSITE" id="PS01065">
    <property type="entry name" value="ETF_BETA"/>
    <property type="match status" value="1"/>
</dbReference>
<dbReference type="InterPro" id="IPR014730">
    <property type="entry name" value="ETF_a/b_N"/>
</dbReference>
<dbReference type="OrthoDB" id="9804960at2"/>
<dbReference type="InterPro" id="IPR014729">
    <property type="entry name" value="Rossmann-like_a/b/a_fold"/>
</dbReference>
<evidence type="ECO:0000256" key="3">
    <source>
        <dbReference type="ARBA" id="ARBA00022448"/>
    </source>
</evidence>
<keyword evidence="8" id="KW-1185">Reference proteome</keyword>
<evidence type="ECO:0000313" key="7">
    <source>
        <dbReference type="EMBL" id="KGE85181.1"/>
    </source>
</evidence>
<dbReference type="AlphaFoldDB" id="A0A098RZ82"/>
<dbReference type="Pfam" id="PF01012">
    <property type="entry name" value="ETF"/>
    <property type="match status" value="1"/>
</dbReference>
<dbReference type="STRING" id="1524460.IX84_29320"/>
<organism evidence="7 8">
    <name type="scientific">Phaeodactylibacter xiamenensis</name>
    <dbReference type="NCBI Taxonomy" id="1524460"/>
    <lineage>
        <taxon>Bacteria</taxon>
        <taxon>Pseudomonadati</taxon>
        <taxon>Bacteroidota</taxon>
        <taxon>Saprospiria</taxon>
        <taxon>Saprospirales</taxon>
        <taxon>Haliscomenobacteraceae</taxon>
        <taxon>Phaeodactylibacter</taxon>
    </lineage>
</organism>
<name>A0A098RZ82_9BACT</name>
<dbReference type="Gene3D" id="3.40.50.620">
    <property type="entry name" value="HUPs"/>
    <property type="match status" value="1"/>
</dbReference>
<dbReference type="PANTHER" id="PTHR21294">
    <property type="entry name" value="ELECTRON TRANSFER FLAVOPROTEIN BETA-SUBUNIT"/>
    <property type="match status" value="1"/>
</dbReference>
<keyword evidence="4" id="KW-0249">Electron transport</keyword>
<comment type="similarity">
    <text evidence="1">Belongs to the ETF beta-subunit/FixA family.</text>
</comment>